<reference evidence="1 2" key="1">
    <citation type="submission" date="2022-02" db="EMBL/GenBank/DDBJ databases">
        <title>Comparative genomics of the first Antarctic Pseudomonas spp. capable of biotransforming 2,4,6-Trinitrotoluene.</title>
        <authorList>
            <person name="Cabrera M.A."/>
            <person name="Marquez S.L."/>
            <person name="Perez-Donoso J.M."/>
        </authorList>
    </citation>
    <scope>NUCLEOTIDE SEQUENCE [LARGE SCALE GENOMIC DNA]</scope>
    <source>
        <strain evidence="1 2">TNT19</strain>
    </source>
</reference>
<evidence type="ECO:0000313" key="1">
    <source>
        <dbReference type="EMBL" id="MCK1788973.1"/>
    </source>
</evidence>
<organism evidence="1 2">
    <name type="scientific">Pseudomonas violetae</name>
    <dbReference type="NCBI Taxonomy" id="2915813"/>
    <lineage>
        <taxon>Bacteria</taxon>
        <taxon>Pseudomonadati</taxon>
        <taxon>Pseudomonadota</taxon>
        <taxon>Gammaproteobacteria</taxon>
        <taxon>Pseudomonadales</taxon>
        <taxon>Pseudomonadaceae</taxon>
        <taxon>Pseudomonas</taxon>
    </lineage>
</organism>
<accession>A0ABT0ETA9</accession>
<dbReference type="RefSeq" id="WP_247286661.1">
    <property type="nucleotide sequence ID" value="NZ_JAKNRW010000001.1"/>
</dbReference>
<sequence length="107" mass="11881">MTFKAVTSPEFVALDPANLCDFNVAALRFEFEGDNIQNPTVSECGRFAESPEYYGFGELHGGDWSLGLDDGDRLQVDRHYKTFSRIDALGEVVAHVTISAIVFDCEK</sequence>
<gene>
    <name evidence="1" type="ORF">L9059_01975</name>
</gene>
<dbReference type="EMBL" id="JAKNRW010000001">
    <property type="protein sequence ID" value="MCK1788973.1"/>
    <property type="molecule type" value="Genomic_DNA"/>
</dbReference>
<evidence type="ECO:0000313" key="2">
    <source>
        <dbReference type="Proteomes" id="UP001299876"/>
    </source>
</evidence>
<proteinExistence type="predicted"/>
<comment type="caution">
    <text evidence="1">The sequence shown here is derived from an EMBL/GenBank/DDBJ whole genome shotgun (WGS) entry which is preliminary data.</text>
</comment>
<name>A0ABT0ETA9_9PSED</name>
<protein>
    <submittedName>
        <fullName evidence="1">Uncharacterized protein</fullName>
    </submittedName>
</protein>
<dbReference type="Proteomes" id="UP001299876">
    <property type="component" value="Unassembled WGS sequence"/>
</dbReference>
<keyword evidence="2" id="KW-1185">Reference proteome</keyword>